<proteinExistence type="predicted"/>
<evidence type="ECO:0000256" key="1">
    <source>
        <dbReference type="SAM" id="Phobius"/>
    </source>
</evidence>
<evidence type="ECO:0000313" key="3">
    <source>
        <dbReference type="Proteomes" id="UP000094669"/>
    </source>
</evidence>
<comment type="caution">
    <text evidence="2">The sequence shown here is derived from an EMBL/GenBank/DDBJ whole genome shotgun (WGS) entry which is preliminary data.</text>
</comment>
<reference evidence="2" key="1">
    <citation type="submission" date="2018-01" db="EMBL/GenBank/DDBJ databases">
        <title>Genomic characterization of Leptospira inadai serogroup Lyme isolated from captured rat in Brazil and comparative analysis with human reference strain.</title>
        <authorList>
            <person name="Moreno L.Z."/>
            <person name="Loureiro A.P."/>
            <person name="Miraglia F."/>
            <person name="Kremer F.S."/>
            <person name="Eslabao M.R."/>
            <person name="Dellagostin O.A."/>
            <person name="Lilenbaum W."/>
            <person name="Moreno A.M."/>
        </authorList>
    </citation>
    <scope>NUCLEOTIDE SEQUENCE [LARGE SCALE GENOMIC DNA]</scope>
    <source>
        <strain evidence="2">M34/99</strain>
    </source>
</reference>
<protein>
    <submittedName>
        <fullName evidence="2">Uncharacterized protein</fullName>
    </submittedName>
</protein>
<dbReference type="RefSeq" id="WP_010415791.1">
    <property type="nucleotide sequence ID" value="NZ_MCRM02000003.1"/>
</dbReference>
<keyword evidence="1" id="KW-1133">Transmembrane helix</keyword>
<accession>A0ABX4YM84</accession>
<keyword evidence="1" id="KW-0472">Membrane</keyword>
<feature type="transmembrane region" description="Helical" evidence="1">
    <location>
        <begin position="412"/>
        <end position="433"/>
    </location>
</feature>
<dbReference type="EMBL" id="MCRM02000003">
    <property type="protein sequence ID" value="PNV76142.1"/>
    <property type="molecule type" value="Genomic_DNA"/>
</dbReference>
<keyword evidence="1" id="KW-0812">Transmembrane</keyword>
<gene>
    <name evidence="2" type="ORF">BES34_003800</name>
</gene>
<feature type="transmembrane region" description="Helical" evidence="1">
    <location>
        <begin position="386"/>
        <end position="406"/>
    </location>
</feature>
<keyword evidence="3" id="KW-1185">Reference proteome</keyword>
<organism evidence="2 3">
    <name type="scientific">Leptospira inadai serovar Lyme</name>
    <dbReference type="NCBI Taxonomy" id="293084"/>
    <lineage>
        <taxon>Bacteria</taxon>
        <taxon>Pseudomonadati</taxon>
        <taxon>Spirochaetota</taxon>
        <taxon>Spirochaetia</taxon>
        <taxon>Leptospirales</taxon>
        <taxon>Leptospiraceae</taxon>
        <taxon>Leptospira</taxon>
    </lineage>
</organism>
<sequence>MSDLSISVEFKFKNSGLKNLVTLNNELSRTVGILGDLTKSQQAYSASFANAGKDAKKGAGSIIETASKGFDGLIKAAKGPLEAFDAIREQEMAAKNLAKDAFPALQQAIKNTIKSSRGLSNQVDLYKEVNKAVSEYGVSIQYINNSLPGFQKLSVITGKSLAELYRDANNAIKSGSTSFLNNAVFAESLKNLQKQKKSFSDLSKAERENLIMGVLQNEVTREYNTEVDKGYGINKRFNNSIDTLKSTMGGFLGSELLPLAEKFLYLIGLLTETENGLGLLKIAAKAVPFLILFAGVVKVISAFQSLKEMISSIFSPGKGTFNKYFENIYKKILPKMRDWIRLLGRSFATFGRILSSGFARAIQVLGSALGGFGRVIGTLISSGLRLLVPILISGASAAWAFLAPILLLVGKFILIAAAVAAVIYGLDQLYGLLTGGKSFIKDFVDWIGSLNLPQKFQSGLSSMGNFFSSNNPAPSSNSPAPATPSGTGAVSGINSSLFGGLGSSIFSLGAPGGGNGGGSGSVVVQNVVGTLTINVSGPGEAGREIKDAVMRALDELSQDVLPAKLGMVIP</sequence>
<dbReference type="Proteomes" id="UP000094669">
    <property type="component" value="Unassembled WGS sequence"/>
</dbReference>
<name>A0ABX4YM84_9LEPT</name>
<evidence type="ECO:0000313" key="2">
    <source>
        <dbReference type="EMBL" id="PNV76142.1"/>
    </source>
</evidence>